<evidence type="ECO:0000256" key="3">
    <source>
        <dbReference type="PROSITE-ProRule" id="PRU00277"/>
    </source>
</evidence>
<keyword evidence="8" id="KW-1185">Reference proteome</keyword>
<keyword evidence="3 4" id="KW-0413">Isomerase</keyword>
<dbReference type="Proteomes" id="UP000198569">
    <property type="component" value="Unassembled WGS sequence"/>
</dbReference>
<dbReference type="InterPro" id="IPR001179">
    <property type="entry name" value="PPIase_FKBP_dom"/>
</dbReference>
<dbReference type="STRING" id="229203.SAMN05444338_102298"/>
<dbReference type="PROSITE" id="PS50059">
    <property type="entry name" value="FKBP_PPIASE"/>
    <property type="match status" value="1"/>
</dbReference>
<sequence length="229" mass="26237">MKFSQYIAVVFFISVMLTGCKQHQEVRRPISHTSGTFMKKSAERNKKLVASEEDQIKTIMKSNPTIEYFASSKGYWYSYETMNELDTLTPKKGDIAFFDYEIKDIDGNIIYSQLELRPQIYYVDKQEIMIGLRDGIKLMHKNETVNFFFPSHMGFGYHGDNKKIGVNQPLLCTVTLNDFIPESVYKKQKESKPAVVKTPLQAVSTDSTPKQAAAVKKPIQNIKPKDTLK</sequence>
<keyword evidence="2 3" id="KW-0697">Rotamase</keyword>
<dbReference type="NCBIfam" id="TIGR03516">
    <property type="entry name" value="ppisom_GldI"/>
    <property type="match status" value="1"/>
</dbReference>
<feature type="region of interest" description="Disordered" evidence="5">
    <location>
        <begin position="189"/>
        <end position="229"/>
    </location>
</feature>
<evidence type="ECO:0000256" key="5">
    <source>
        <dbReference type="SAM" id="MobiDB-lite"/>
    </source>
</evidence>
<comment type="similarity">
    <text evidence="4">Belongs to the FKBP-type PPIase family.</text>
</comment>
<evidence type="ECO:0000256" key="1">
    <source>
        <dbReference type="ARBA" id="ARBA00000971"/>
    </source>
</evidence>
<proteinExistence type="inferred from homology"/>
<evidence type="ECO:0000313" key="8">
    <source>
        <dbReference type="Proteomes" id="UP000198569"/>
    </source>
</evidence>
<evidence type="ECO:0000256" key="2">
    <source>
        <dbReference type="ARBA" id="ARBA00023110"/>
    </source>
</evidence>
<dbReference type="Pfam" id="PF00254">
    <property type="entry name" value="FKBP_C"/>
    <property type="match status" value="1"/>
</dbReference>
<dbReference type="EC" id="5.2.1.8" evidence="4"/>
<organism evidence="7 8">
    <name type="scientific">Flavobacterium degerlachei</name>
    <dbReference type="NCBI Taxonomy" id="229203"/>
    <lineage>
        <taxon>Bacteria</taxon>
        <taxon>Pseudomonadati</taxon>
        <taxon>Bacteroidota</taxon>
        <taxon>Flavobacteriia</taxon>
        <taxon>Flavobacteriales</taxon>
        <taxon>Flavobacteriaceae</taxon>
        <taxon>Flavobacterium</taxon>
    </lineage>
</organism>
<dbReference type="InterPro" id="IPR019869">
    <property type="entry name" value="Motility-assoc_PPIase_GldI"/>
</dbReference>
<dbReference type="SUPFAM" id="SSF54534">
    <property type="entry name" value="FKBP-like"/>
    <property type="match status" value="1"/>
</dbReference>
<evidence type="ECO:0000313" key="7">
    <source>
        <dbReference type="EMBL" id="SDW40814.1"/>
    </source>
</evidence>
<dbReference type="EMBL" id="FNMV01000002">
    <property type="protein sequence ID" value="SDW40814.1"/>
    <property type="molecule type" value="Genomic_DNA"/>
</dbReference>
<evidence type="ECO:0000256" key="4">
    <source>
        <dbReference type="RuleBase" id="RU003915"/>
    </source>
</evidence>
<evidence type="ECO:0000259" key="6">
    <source>
        <dbReference type="PROSITE" id="PS50059"/>
    </source>
</evidence>
<feature type="domain" description="PPIase FKBP-type" evidence="6">
    <location>
        <begin position="93"/>
        <end position="180"/>
    </location>
</feature>
<dbReference type="Gene3D" id="3.10.50.40">
    <property type="match status" value="1"/>
</dbReference>
<accession>A0A1H2TC24</accession>
<name>A0A1H2TC24_9FLAO</name>
<dbReference type="AlphaFoldDB" id="A0A1H2TC24"/>
<dbReference type="GO" id="GO:0003755">
    <property type="term" value="F:peptidyl-prolyl cis-trans isomerase activity"/>
    <property type="evidence" value="ECO:0007669"/>
    <property type="project" value="UniProtKB-UniRule"/>
</dbReference>
<dbReference type="RefSeq" id="WP_091429707.1">
    <property type="nucleotide sequence ID" value="NZ_FNMV01000002.1"/>
</dbReference>
<gene>
    <name evidence="7" type="ORF">SAMN05444338_102298</name>
</gene>
<feature type="compositionally biased region" description="Polar residues" evidence="5">
    <location>
        <begin position="201"/>
        <end position="210"/>
    </location>
</feature>
<reference evidence="8" key="1">
    <citation type="submission" date="2016-10" db="EMBL/GenBank/DDBJ databases">
        <authorList>
            <person name="Varghese N."/>
            <person name="Submissions S."/>
        </authorList>
    </citation>
    <scope>NUCLEOTIDE SEQUENCE [LARGE SCALE GENOMIC DNA]</scope>
    <source>
        <strain evidence="8">DSM 15718</strain>
    </source>
</reference>
<protein>
    <recommendedName>
        <fullName evidence="4">Peptidyl-prolyl cis-trans isomerase</fullName>
        <ecNumber evidence="4">5.2.1.8</ecNumber>
    </recommendedName>
</protein>
<dbReference type="OrthoDB" id="1093155at2"/>
<dbReference type="PROSITE" id="PS51257">
    <property type="entry name" value="PROKAR_LIPOPROTEIN"/>
    <property type="match status" value="1"/>
</dbReference>
<comment type="catalytic activity">
    <reaction evidence="1 3 4">
        <text>[protein]-peptidylproline (omega=180) = [protein]-peptidylproline (omega=0)</text>
        <dbReference type="Rhea" id="RHEA:16237"/>
        <dbReference type="Rhea" id="RHEA-COMP:10747"/>
        <dbReference type="Rhea" id="RHEA-COMP:10748"/>
        <dbReference type="ChEBI" id="CHEBI:83833"/>
        <dbReference type="ChEBI" id="CHEBI:83834"/>
        <dbReference type="EC" id="5.2.1.8"/>
    </reaction>
</comment>
<dbReference type="InterPro" id="IPR046357">
    <property type="entry name" value="PPIase_dom_sf"/>
</dbReference>